<evidence type="ECO:0000313" key="1">
    <source>
        <dbReference type="EMBL" id="KAK9240016.1"/>
    </source>
</evidence>
<accession>A0ACC3T7U5</accession>
<evidence type="ECO:0000313" key="2">
    <source>
        <dbReference type="Proteomes" id="UP001433508"/>
    </source>
</evidence>
<dbReference type="EMBL" id="MU971342">
    <property type="protein sequence ID" value="KAK9240016.1"/>
    <property type="molecule type" value="Genomic_DNA"/>
</dbReference>
<name>A0ACC3T7U5_LIPKO</name>
<comment type="caution">
    <text evidence="1">The sequence shown here is derived from an EMBL/GenBank/DDBJ whole genome shotgun (WGS) entry which is preliminary data.</text>
</comment>
<gene>
    <name evidence="1" type="ORF">V1525DRAFT_386022</name>
</gene>
<reference evidence="2" key="1">
    <citation type="journal article" date="2024" name="Front. Bioeng. Biotechnol.">
        <title>Genome-scale model development and genomic sequencing of the oleaginous clade Lipomyces.</title>
        <authorList>
            <person name="Czajka J.J."/>
            <person name="Han Y."/>
            <person name="Kim J."/>
            <person name="Mondo S.J."/>
            <person name="Hofstad B.A."/>
            <person name="Robles A."/>
            <person name="Haridas S."/>
            <person name="Riley R."/>
            <person name="LaButti K."/>
            <person name="Pangilinan J."/>
            <person name="Andreopoulos W."/>
            <person name="Lipzen A."/>
            <person name="Yan J."/>
            <person name="Wang M."/>
            <person name="Ng V."/>
            <person name="Grigoriev I.V."/>
            <person name="Spatafora J.W."/>
            <person name="Magnuson J.K."/>
            <person name="Baker S.E."/>
            <person name="Pomraning K.R."/>
        </authorList>
    </citation>
    <scope>NUCLEOTIDE SEQUENCE [LARGE SCALE GENOMIC DNA]</scope>
    <source>
        <strain evidence="2">CBS 7786</strain>
    </source>
</reference>
<organism evidence="1 2">
    <name type="scientific">Lipomyces kononenkoae</name>
    <name type="common">Yeast</name>
    <dbReference type="NCBI Taxonomy" id="34357"/>
    <lineage>
        <taxon>Eukaryota</taxon>
        <taxon>Fungi</taxon>
        <taxon>Dikarya</taxon>
        <taxon>Ascomycota</taxon>
        <taxon>Saccharomycotina</taxon>
        <taxon>Lipomycetes</taxon>
        <taxon>Lipomycetales</taxon>
        <taxon>Lipomycetaceae</taxon>
        <taxon>Lipomyces</taxon>
    </lineage>
</organism>
<protein>
    <submittedName>
        <fullName evidence="1">Uncharacterized protein</fullName>
    </submittedName>
</protein>
<proteinExistence type="predicted"/>
<dbReference type="Proteomes" id="UP001433508">
    <property type="component" value="Unassembled WGS sequence"/>
</dbReference>
<keyword evidence="2" id="KW-1185">Reference proteome</keyword>
<sequence>MPAQRELFPSPPGSQPSSPSRSPISARLNDNLRDLNLRSTNHDRDQIATNIYPLQSTTTTTAVASQQSPAVPVPRTNNASIASNTVTNPYRSSRYPSNSPSLMNYPPNYYAPQYPQRFAARASSVASASPDSNSSIMRSPVLSPSTSSGGSSFASSSSSSSFSSSAALCERDLFPQATQFDMRIPMLPDPSPLVDPSFFLSSGHTRIDDGTVEELQHARRSRRTPPLSTVNKSRSPSPLEDQSHEDYPQYRPQHSRQNIEQVGILASAARPAGLTISTGGTATDTPVAVRVQFREDMLFGDGGCIDDDDGDEDTAVVDDRPAHVHSQSQICMPSTRDSEYDADEDDVSDALDRGRGQTPRAYGRREKLVRLDNSEASGAPRPLFPSMNFVDD</sequence>